<feature type="transmembrane region" description="Helical" evidence="2">
    <location>
        <begin position="58"/>
        <end position="78"/>
    </location>
</feature>
<accession>A0ABN1Q6I0</accession>
<organism evidence="3 4">
    <name type="scientific">Actinocorallia libanotica</name>
    <dbReference type="NCBI Taxonomy" id="46162"/>
    <lineage>
        <taxon>Bacteria</taxon>
        <taxon>Bacillati</taxon>
        <taxon>Actinomycetota</taxon>
        <taxon>Actinomycetes</taxon>
        <taxon>Streptosporangiales</taxon>
        <taxon>Thermomonosporaceae</taxon>
        <taxon>Actinocorallia</taxon>
    </lineage>
</organism>
<keyword evidence="2" id="KW-0472">Membrane</keyword>
<dbReference type="RefSeq" id="WP_344236266.1">
    <property type="nucleotide sequence ID" value="NZ_BAAAHH010000001.1"/>
</dbReference>
<keyword evidence="2" id="KW-1133">Transmembrane helix</keyword>
<evidence type="ECO:0000256" key="2">
    <source>
        <dbReference type="SAM" id="Phobius"/>
    </source>
</evidence>
<reference evidence="3 4" key="1">
    <citation type="journal article" date="2019" name="Int. J. Syst. Evol. Microbiol.">
        <title>The Global Catalogue of Microorganisms (GCM) 10K type strain sequencing project: providing services to taxonomists for standard genome sequencing and annotation.</title>
        <authorList>
            <consortium name="The Broad Institute Genomics Platform"/>
            <consortium name="The Broad Institute Genome Sequencing Center for Infectious Disease"/>
            <person name="Wu L."/>
            <person name="Ma J."/>
        </authorList>
    </citation>
    <scope>NUCLEOTIDE SEQUENCE [LARGE SCALE GENOMIC DNA]</scope>
    <source>
        <strain evidence="3 4">JCM 10696</strain>
    </source>
</reference>
<keyword evidence="4" id="KW-1185">Reference proteome</keyword>
<feature type="region of interest" description="Disordered" evidence="1">
    <location>
        <begin position="1"/>
        <end position="25"/>
    </location>
</feature>
<sequence length="79" mass="8411">MSLESWQGRRELTQRLTRGREPQRPVTGTVTAVAAGLVTVTLGGSPVQLPYLSHYTPAMGDTVVLLWLGTSAAVVIGAY</sequence>
<feature type="compositionally biased region" description="Basic and acidic residues" evidence="1">
    <location>
        <begin position="7"/>
        <end position="23"/>
    </location>
</feature>
<proteinExistence type="predicted"/>
<protein>
    <submittedName>
        <fullName evidence="3">Uncharacterized protein</fullName>
    </submittedName>
</protein>
<feature type="transmembrane region" description="Helical" evidence="2">
    <location>
        <begin position="25"/>
        <end position="46"/>
    </location>
</feature>
<keyword evidence="2" id="KW-0812">Transmembrane</keyword>
<evidence type="ECO:0000256" key="1">
    <source>
        <dbReference type="SAM" id="MobiDB-lite"/>
    </source>
</evidence>
<evidence type="ECO:0000313" key="4">
    <source>
        <dbReference type="Proteomes" id="UP001500665"/>
    </source>
</evidence>
<gene>
    <name evidence="3" type="ORF">GCM10009550_05400</name>
</gene>
<dbReference type="EMBL" id="BAAAHH010000001">
    <property type="protein sequence ID" value="GAA0938055.1"/>
    <property type="molecule type" value="Genomic_DNA"/>
</dbReference>
<name>A0ABN1Q6I0_9ACTN</name>
<comment type="caution">
    <text evidence="3">The sequence shown here is derived from an EMBL/GenBank/DDBJ whole genome shotgun (WGS) entry which is preliminary data.</text>
</comment>
<dbReference type="Proteomes" id="UP001500665">
    <property type="component" value="Unassembled WGS sequence"/>
</dbReference>
<evidence type="ECO:0000313" key="3">
    <source>
        <dbReference type="EMBL" id="GAA0938055.1"/>
    </source>
</evidence>